<evidence type="ECO:0000256" key="3">
    <source>
        <dbReference type="ARBA" id="ARBA00022989"/>
    </source>
</evidence>
<dbReference type="PATRIC" id="fig|1637645.4.peg.3171"/>
<evidence type="ECO:0000256" key="7">
    <source>
        <dbReference type="SAM" id="Phobius"/>
    </source>
</evidence>
<dbReference type="Pfam" id="PF04116">
    <property type="entry name" value="FA_hydroxylase"/>
    <property type="match status" value="1"/>
</dbReference>
<dbReference type="AlphaFoldDB" id="A0A0F5YF82"/>
<feature type="transmembrane region" description="Helical" evidence="7">
    <location>
        <begin position="48"/>
        <end position="68"/>
    </location>
</feature>
<evidence type="ECO:0000256" key="6">
    <source>
        <dbReference type="ARBA" id="ARBA00023136"/>
    </source>
</evidence>
<comment type="caution">
    <text evidence="9">The sequence shown here is derived from an EMBL/GenBank/DDBJ whole genome shotgun (WGS) entry which is preliminary data.</text>
</comment>
<dbReference type="GO" id="GO:0050479">
    <property type="term" value="F:glyceryl-ether monooxygenase activity"/>
    <property type="evidence" value="ECO:0007669"/>
    <property type="project" value="TreeGrafter"/>
</dbReference>
<organism evidence="9 10">
    <name type="scientific">Limnoraphis robusta CS-951</name>
    <dbReference type="NCBI Taxonomy" id="1637645"/>
    <lineage>
        <taxon>Bacteria</taxon>
        <taxon>Bacillati</taxon>
        <taxon>Cyanobacteriota</taxon>
        <taxon>Cyanophyceae</taxon>
        <taxon>Oscillatoriophycideae</taxon>
        <taxon>Oscillatoriales</taxon>
        <taxon>Sirenicapillariaceae</taxon>
        <taxon>Limnoraphis</taxon>
    </lineage>
</organism>
<protein>
    <recommendedName>
        <fullName evidence="8">Fatty acid hydroxylase domain-containing protein</fullName>
    </recommendedName>
</protein>
<sequence>MEWLAAPIGFIKYLLTAFVMYGLFIVVERLHPAEPRQPLRHLWFNLRWYVLYSLIILLIRAAGIGSIVTLTQGWLNAPYIAIPAPRSLWEYIGVGLLYLGITDFFYYWFHRCQHTKPFLWEQHKFHHSEVSLNVTSTQRVHWLEDPLILLFLSVPMGILFQFEGLEIGILAFIEILWLQFIHMNLRLELGGFSPLITGPQHHRIHHSFEEKHLDKNFAAFFPFWDIVFGTYYRPRKGEFPATGLATGENYNNLWVAVMLPLREWSGPRYFKTWMKKIAFHKSLH</sequence>
<dbReference type="GO" id="GO:0008610">
    <property type="term" value="P:lipid biosynthetic process"/>
    <property type="evidence" value="ECO:0007669"/>
    <property type="project" value="InterPro"/>
</dbReference>
<keyword evidence="2 7" id="KW-0812">Transmembrane</keyword>
<evidence type="ECO:0000313" key="10">
    <source>
        <dbReference type="Proteomes" id="UP000033607"/>
    </source>
</evidence>
<keyword evidence="4" id="KW-0560">Oxidoreductase</keyword>
<dbReference type="GO" id="GO:0012505">
    <property type="term" value="C:endomembrane system"/>
    <property type="evidence" value="ECO:0007669"/>
    <property type="project" value="UniProtKB-SubCell"/>
</dbReference>
<evidence type="ECO:0000256" key="5">
    <source>
        <dbReference type="ARBA" id="ARBA00023098"/>
    </source>
</evidence>
<dbReference type="PANTHER" id="PTHR21624:SF1">
    <property type="entry name" value="ALKYLGLYCEROL MONOOXYGENASE"/>
    <property type="match status" value="1"/>
</dbReference>
<dbReference type="InterPro" id="IPR051689">
    <property type="entry name" value="Sterol_desaturase/TMEM195"/>
</dbReference>
<accession>A0A0F5YF82</accession>
<keyword evidence="6 7" id="KW-0472">Membrane</keyword>
<feature type="transmembrane region" description="Helical" evidence="7">
    <location>
        <begin position="6"/>
        <end position="27"/>
    </location>
</feature>
<feature type="transmembrane region" description="Helical" evidence="7">
    <location>
        <begin position="88"/>
        <end position="109"/>
    </location>
</feature>
<evidence type="ECO:0000256" key="4">
    <source>
        <dbReference type="ARBA" id="ARBA00023002"/>
    </source>
</evidence>
<evidence type="ECO:0000256" key="2">
    <source>
        <dbReference type="ARBA" id="ARBA00022692"/>
    </source>
</evidence>
<keyword evidence="3 7" id="KW-1133">Transmembrane helix</keyword>
<dbReference type="GO" id="GO:0006643">
    <property type="term" value="P:membrane lipid metabolic process"/>
    <property type="evidence" value="ECO:0007669"/>
    <property type="project" value="TreeGrafter"/>
</dbReference>
<evidence type="ECO:0000313" key="9">
    <source>
        <dbReference type="EMBL" id="KKD36890.1"/>
    </source>
</evidence>
<feature type="domain" description="Fatty acid hydroxylase" evidence="8">
    <location>
        <begin position="96"/>
        <end position="230"/>
    </location>
</feature>
<dbReference type="EMBL" id="LATL02000156">
    <property type="protein sequence ID" value="KKD36890.1"/>
    <property type="molecule type" value="Genomic_DNA"/>
</dbReference>
<reference evidence="9 10" key="1">
    <citation type="submission" date="2015-06" db="EMBL/GenBank/DDBJ databases">
        <title>Draft genome assembly of filamentous brackish cyanobacterium Limnoraphis robusta strain CS-951.</title>
        <authorList>
            <person name="Willis A."/>
            <person name="Parks M."/>
            <person name="Burford M.A."/>
        </authorList>
    </citation>
    <scope>NUCLEOTIDE SEQUENCE [LARGE SCALE GENOMIC DNA]</scope>
    <source>
        <strain evidence="9 10">CS-951</strain>
    </source>
</reference>
<evidence type="ECO:0000256" key="1">
    <source>
        <dbReference type="ARBA" id="ARBA00004127"/>
    </source>
</evidence>
<feature type="transmembrane region" description="Helical" evidence="7">
    <location>
        <begin position="142"/>
        <end position="161"/>
    </location>
</feature>
<dbReference type="PANTHER" id="PTHR21624">
    <property type="entry name" value="STEROL DESATURASE-RELATED PROTEIN"/>
    <property type="match status" value="1"/>
</dbReference>
<keyword evidence="5" id="KW-0443">Lipid metabolism</keyword>
<evidence type="ECO:0000259" key="8">
    <source>
        <dbReference type="Pfam" id="PF04116"/>
    </source>
</evidence>
<dbReference type="RefSeq" id="WP_046279816.1">
    <property type="nucleotide sequence ID" value="NZ_LATL02000156.1"/>
</dbReference>
<dbReference type="OrthoDB" id="9770329at2"/>
<dbReference type="GO" id="GO:0005506">
    <property type="term" value="F:iron ion binding"/>
    <property type="evidence" value="ECO:0007669"/>
    <property type="project" value="InterPro"/>
</dbReference>
<proteinExistence type="predicted"/>
<dbReference type="Proteomes" id="UP000033607">
    <property type="component" value="Unassembled WGS sequence"/>
</dbReference>
<name>A0A0F5YF82_9CYAN</name>
<dbReference type="GO" id="GO:0016020">
    <property type="term" value="C:membrane"/>
    <property type="evidence" value="ECO:0007669"/>
    <property type="project" value="GOC"/>
</dbReference>
<comment type="subcellular location">
    <subcellularLocation>
        <location evidence="1">Endomembrane system</location>
        <topology evidence="1">Multi-pass membrane protein</topology>
    </subcellularLocation>
</comment>
<dbReference type="InterPro" id="IPR006694">
    <property type="entry name" value="Fatty_acid_hydroxylase"/>
</dbReference>
<gene>
    <name evidence="9" type="ORF">WN50_17280</name>
</gene>